<organism evidence="2 3">
    <name type="scientific">Spongiactinospora gelatinilytica</name>
    <dbReference type="NCBI Taxonomy" id="2666298"/>
    <lineage>
        <taxon>Bacteria</taxon>
        <taxon>Bacillati</taxon>
        <taxon>Actinomycetota</taxon>
        <taxon>Actinomycetes</taxon>
        <taxon>Streptosporangiales</taxon>
        <taxon>Streptosporangiaceae</taxon>
        <taxon>Spongiactinospora</taxon>
    </lineage>
</organism>
<reference evidence="2 3" key="1">
    <citation type="submission" date="2018-01" db="EMBL/GenBank/DDBJ databases">
        <title>Draft genome sequence of Sphaerisporangium sp. 7K107.</title>
        <authorList>
            <person name="Sahin N."/>
            <person name="Saygin H."/>
            <person name="Ay H."/>
        </authorList>
    </citation>
    <scope>NUCLEOTIDE SEQUENCE [LARGE SCALE GENOMIC DNA]</scope>
    <source>
        <strain evidence="2 3">7K107</strain>
    </source>
</reference>
<proteinExistence type="predicted"/>
<name>A0A2W2H4J9_9ACTN</name>
<evidence type="ECO:0000313" key="2">
    <source>
        <dbReference type="EMBL" id="PZG57006.1"/>
    </source>
</evidence>
<dbReference type="Proteomes" id="UP000248544">
    <property type="component" value="Unassembled WGS sequence"/>
</dbReference>
<dbReference type="EMBL" id="POUA01000002">
    <property type="protein sequence ID" value="PZG57006.1"/>
    <property type="molecule type" value="Genomic_DNA"/>
</dbReference>
<feature type="region of interest" description="Disordered" evidence="1">
    <location>
        <begin position="34"/>
        <end position="61"/>
    </location>
</feature>
<gene>
    <name evidence="2" type="ORF">C1I98_00450</name>
</gene>
<evidence type="ECO:0000256" key="1">
    <source>
        <dbReference type="SAM" id="MobiDB-lite"/>
    </source>
</evidence>
<evidence type="ECO:0000313" key="3">
    <source>
        <dbReference type="Proteomes" id="UP000248544"/>
    </source>
</evidence>
<accession>A0A2W2H4J9</accession>
<dbReference type="AlphaFoldDB" id="A0A2W2H4J9"/>
<sequence length="61" mass="6680">MNDARTGAADRYSYAIAFPGAGLTGYHTFKFDDQSGDRTLPAHGEGRMPSGIHGHWIEDQK</sequence>
<protein>
    <submittedName>
        <fullName evidence="2">Uncharacterized protein</fullName>
    </submittedName>
</protein>
<dbReference type="RefSeq" id="WP_111165042.1">
    <property type="nucleotide sequence ID" value="NZ_POUA01000002.1"/>
</dbReference>
<keyword evidence="3" id="KW-1185">Reference proteome</keyword>
<comment type="caution">
    <text evidence="2">The sequence shown here is derived from an EMBL/GenBank/DDBJ whole genome shotgun (WGS) entry which is preliminary data.</text>
</comment>